<dbReference type="RefSeq" id="WP_263000781.1">
    <property type="nucleotide sequence ID" value="NZ_JAOTEM010000001.1"/>
</dbReference>
<feature type="chain" id="PRO_5046428789" evidence="1">
    <location>
        <begin position="17"/>
        <end position="161"/>
    </location>
</feature>
<dbReference type="Proteomes" id="UP001208649">
    <property type="component" value="Unassembled WGS sequence"/>
</dbReference>
<reference evidence="3" key="1">
    <citation type="submission" date="2023-07" db="EMBL/GenBank/DDBJ databases">
        <title>Chryseobacterium sp. strain PBS4-4 Genome sequencing and assembly.</title>
        <authorList>
            <person name="Jung Y."/>
        </authorList>
    </citation>
    <scope>NUCLEOTIDE SEQUENCE [LARGE SCALE GENOMIC DNA]</scope>
    <source>
        <strain evidence="3">PBS4-4</strain>
    </source>
</reference>
<evidence type="ECO:0000313" key="2">
    <source>
        <dbReference type="EMBL" id="MCU7615647.1"/>
    </source>
</evidence>
<gene>
    <name evidence="2" type="ORF">NZ698_00435</name>
</gene>
<dbReference type="EMBL" id="JAOTEM010000001">
    <property type="protein sequence ID" value="MCU7615647.1"/>
    <property type="molecule type" value="Genomic_DNA"/>
</dbReference>
<feature type="signal peptide" evidence="1">
    <location>
        <begin position="1"/>
        <end position="16"/>
    </location>
</feature>
<accession>A0ABT2W330</accession>
<name>A0ABT2W330_9FLAO</name>
<keyword evidence="1" id="KW-0732">Signal</keyword>
<proteinExistence type="predicted"/>
<comment type="caution">
    <text evidence="2">The sequence shown here is derived from an EMBL/GenBank/DDBJ whole genome shotgun (WGS) entry which is preliminary data.</text>
</comment>
<evidence type="ECO:0000313" key="3">
    <source>
        <dbReference type="Proteomes" id="UP001208649"/>
    </source>
</evidence>
<evidence type="ECO:0000256" key="1">
    <source>
        <dbReference type="SAM" id="SignalP"/>
    </source>
</evidence>
<sequence length="161" mass="18633">MKNIFLLLLFSGFALGQNVELIQKFDNGDENTPTFFATKIIPEYKLIKTKKIDSVYGDQIYFIYLPKKTSDENITLYLQNNLDSEAVTLSYRAYGSTLKFNSIKAKCSIILPFWITEIKPDTKIVEGQRNSFIYDNPEIKVKYYLTTTETDYKNCSVSKIK</sequence>
<protein>
    <submittedName>
        <fullName evidence="2">Uncharacterized protein</fullName>
    </submittedName>
</protein>
<organism evidence="2 3">
    <name type="scientific">Chryseobacterium edaphi</name>
    <dbReference type="NCBI Taxonomy" id="2976532"/>
    <lineage>
        <taxon>Bacteria</taxon>
        <taxon>Pseudomonadati</taxon>
        <taxon>Bacteroidota</taxon>
        <taxon>Flavobacteriia</taxon>
        <taxon>Flavobacteriales</taxon>
        <taxon>Weeksellaceae</taxon>
        <taxon>Chryseobacterium group</taxon>
        <taxon>Chryseobacterium</taxon>
    </lineage>
</organism>
<keyword evidence="3" id="KW-1185">Reference proteome</keyword>